<dbReference type="Proteomes" id="UP000794436">
    <property type="component" value="Unassembled WGS sequence"/>
</dbReference>
<dbReference type="GO" id="GO:0004553">
    <property type="term" value="F:hydrolase activity, hydrolyzing O-glycosyl compounds"/>
    <property type="evidence" value="ECO:0007669"/>
    <property type="project" value="InterPro"/>
</dbReference>
<feature type="domain" description="P-type" evidence="11">
    <location>
        <begin position="34"/>
        <end position="82"/>
    </location>
</feature>
<evidence type="ECO:0000313" key="12">
    <source>
        <dbReference type="EMBL" id="TMW65020.1"/>
    </source>
</evidence>
<name>A0A8K1CKP0_PYTOL</name>
<evidence type="ECO:0000256" key="10">
    <source>
        <dbReference type="SAM" id="SignalP"/>
    </source>
</evidence>
<dbReference type="Gene3D" id="4.10.110.10">
    <property type="entry name" value="Spasmolytic Protein, domain 1"/>
    <property type="match status" value="1"/>
</dbReference>
<keyword evidence="5" id="KW-0325">Glycoprotein</keyword>
<dbReference type="CDD" id="cd14752">
    <property type="entry name" value="GH31_N"/>
    <property type="match status" value="1"/>
</dbReference>
<comment type="caution">
    <text evidence="12">The sequence shown here is derived from an EMBL/GenBank/DDBJ whole genome shotgun (WGS) entry which is preliminary data.</text>
</comment>
<evidence type="ECO:0000256" key="6">
    <source>
        <dbReference type="ARBA" id="ARBA00041343"/>
    </source>
</evidence>
<organism evidence="12 13">
    <name type="scientific">Pythium oligandrum</name>
    <name type="common">Mycoparasitic fungus</name>
    <dbReference type="NCBI Taxonomy" id="41045"/>
    <lineage>
        <taxon>Eukaryota</taxon>
        <taxon>Sar</taxon>
        <taxon>Stramenopiles</taxon>
        <taxon>Oomycota</taxon>
        <taxon>Peronosporomycetes</taxon>
        <taxon>Pythiales</taxon>
        <taxon>Pythiaceae</taxon>
        <taxon>Pythium</taxon>
    </lineage>
</organism>
<comment type="similarity">
    <text evidence="2">Belongs to the glycosyl hydrolase 31 family.</text>
</comment>
<dbReference type="CDD" id="cd00111">
    <property type="entry name" value="Trefoil"/>
    <property type="match status" value="1"/>
</dbReference>
<evidence type="ECO:0000313" key="13">
    <source>
        <dbReference type="Proteomes" id="UP000794436"/>
    </source>
</evidence>
<evidence type="ECO:0000256" key="1">
    <source>
        <dbReference type="ARBA" id="ARBA00004370"/>
    </source>
</evidence>
<feature type="domain" description="P-type" evidence="11">
    <location>
        <begin position="89"/>
        <end position="135"/>
    </location>
</feature>
<dbReference type="PROSITE" id="PS51448">
    <property type="entry name" value="P_TREFOIL_2"/>
    <property type="match status" value="2"/>
</dbReference>
<dbReference type="InterPro" id="IPR048395">
    <property type="entry name" value="Glyco_hydro_31_C"/>
</dbReference>
<feature type="region of interest" description="Disordered" evidence="8">
    <location>
        <begin position="207"/>
        <end position="240"/>
    </location>
</feature>
<dbReference type="Pfam" id="PF00088">
    <property type="entry name" value="Trefoil"/>
    <property type="match status" value="1"/>
</dbReference>
<dbReference type="Pfam" id="PF01055">
    <property type="entry name" value="Glyco_hydro_31_2nd"/>
    <property type="match status" value="1"/>
</dbReference>
<dbReference type="Pfam" id="PF13802">
    <property type="entry name" value="Gal_mutarotas_2"/>
    <property type="match status" value="1"/>
</dbReference>
<dbReference type="Gene3D" id="2.60.40.1760">
    <property type="entry name" value="glycosyl hydrolase (family 31)"/>
    <property type="match status" value="1"/>
</dbReference>
<sequence>MTEKKRNCGVKWRWMLWTTMILFGRRTDALAVAGICTKEPTTRVDCYPPVDNFPNATEEACLAQGCCWKVLDNGGVPCAFDALDEPKEERCTVVSSVSRIACRNPRFAMPVDDARTCHAMGCCYDDESSECFQPFFEGYELLSLEETSDGWRGSLALRRFARGPFANDVPLLVLHVVRVSPSTVRVRITDSTFPRFEVPDIPVSCVSDDDGDTITAASGSDDEYDVGSSGSDESGSSDETAADYQVHFTERPFGIAVTRRNTGEVLFNSTPSTSSHSTFNGLTFENQFLEISTHLEKHDGVGTPVLYGLGEHYGPVRLRAHRHGDHYPMFAQRVEGLEEHTRRGGDNLGGVHPFYLQVLGSGRAHGVFFLSANAMEAVTQENALTFRSTGGIFDFFVFTGPSMSQVTEQYTHIVGRPAMPPAWALGYHVGKWGHESVADSVELVARMRVAGVPLEAYWHDLDYMYDRQAFTLDEKYFPQEEMKMFVDDLHFHNQYYVALQTPTIPTKPQVQRVSPVETSRHLRHDSNETRSDTYYPFERGLGLDVFVKGIEGERFAEKYVRSQWSAFVDFFHPNATQFWYEMFHEFCKQLVPFDGVWLDANEPSSKCDEVLAGPNHSCAFDTRIKTRRRPSHHNRDEEITFGSLSSEERGDVGLGSGGFIRSLDVGFPFDPYRQPFAPGQAIGSRGTHGNLNAGTLPMAALHATSLHYNLHSLYGHAQAKATQKVLDRLLQRRSLLVSQSTYAGDGRFTGHWLGSNEATWEDLRLAISSTLQMNLLGIPLSGANVCGSRGNATKELCIRWHQAASFFPLMRNHAEKQSSPQSPVDFDQETANILRETLLRRYMFLPYMYTQFYHAHTRGEPVVRPLAFEFPKEDRVYDIEAQYMVGRALMVSPVVHEAAIGTSVYFPRGSWYGVETGRAVTVDSDAGSERTAELLTPLNALQLHIRGGHIIPTQKPETTTTMTRRSPYSLLVALDNTGHYPSAYGELFVDDGDSLLSVEEKRFSFLKFSVSLDRDGSLMVQSKREHYGYDGPEMDVDLDAIVIFGLRGPFHANSSIHVHGIDHDHVKADYFAHANTLVLTRLHRSIGEDFDMTVKVRPGHGYEAGGEEGGKKEEEKEGEEKKKQGKEEGDDGEGEEADQGAKGAHGDESGSGAQPPESAEQHAPRKKGITTIGIIGLVVGGIFLAGLFVICVYRRRGGYNPIT</sequence>
<feature type="disulfide bond" evidence="7">
    <location>
        <begin position="61"/>
        <end position="78"/>
    </location>
</feature>
<keyword evidence="3 9" id="KW-0472">Membrane</keyword>
<keyword evidence="4 7" id="KW-1015">Disulfide bond</keyword>
<dbReference type="Gene3D" id="3.20.20.80">
    <property type="entry name" value="Glycosidases"/>
    <property type="match status" value="1"/>
</dbReference>
<reference evidence="12" key="1">
    <citation type="submission" date="2019-03" db="EMBL/GenBank/DDBJ databases">
        <title>Long read genome sequence of the mycoparasitic Pythium oligandrum ATCC 38472 isolated from sugarbeet rhizosphere.</title>
        <authorList>
            <person name="Gaulin E."/>
        </authorList>
    </citation>
    <scope>NUCLEOTIDE SEQUENCE</scope>
    <source>
        <strain evidence="12">ATCC 38472_TT</strain>
    </source>
</reference>
<dbReference type="GO" id="GO:0030246">
    <property type="term" value="F:carbohydrate binding"/>
    <property type="evidence" value="ECO:0007669"/>
    <property type="project" value="InterPro"/>
</dbReference>
<dbReference type="InterPro" id="IPR000322">
    <property type="entry name" value="Glyco_hydro_31_TIM"/>
</dbReference>
<dbReference type="GO" id="GO:0016020">
    <property type="term" value="C:membrane"/>
    <property type="evidence" value="ECO:0007669"/>
    <property type="project" value="UniProtKB-SubCell"/>
</dbReference>
<dbReference type="EMBL" id="SPLM01000038">
    <property type="protein sequence ID" value="TMW65020.1"/>
    <property type="molecule type" value="Genomic_DNA"/>
</dbReference>
<evidence type="ECO:0000256" key="5">
    <source>
        <dbReference type="ARBA" id="ARBA00023180"/>
    </source>
</evidence>
<dbReference type="InterPro" id="IPR013780">
    <property type="entry name" value="Glyco_hydro_b"/>
</dbReference>
<evidence type="ECO:0000256" key="8">
    <source>
        <dbReference type="SAM" id="MobiDB-lite"/>
    </source>
</evidence>
<dbReference type="OrthoDB" id="5839090at2759"/>
<dbReference type="PANTHER" id="PTHR22762:SF133">
    <property type="entry name" value="P-TYPE DOMAIN-CONTAINING PROTEIN"/>
    <property type="match status" value="1"/>
</dbReference>
<dbReference type="GO" id="GO:0005975">
    <property type="term" value="P:carbohydrate metabolic process"/>
    <property type="evidence" value="ECO:0007669"/>
    <property type="project" value="InterPro"/>
</dbReference>
<dbReference type="InterPro" id="IPR000519">
    <property type="entry name" value="P_trefoil_dom"/>
</dbReference>
<evidence type="ECO:0000256" key="9">
    <source>
        <dbReference type="SAM" id="Phobius"/>
    </source>
</evidence>
<protein>
    <recommendedName>
        <fullName evidence="6">Maltase</fullName>
    </recommendedName>
</protein>
<dbReference type="InterPro" id="IPR011013">
    <property type="entry name" value="Gal_mutarotase_sf_dom"/>
</dbReference>
<evidence type="ECO:0000256" key="7">
    <source>
        <dbReference type="PROSITE-ProRule" id="PRU00779"/>
    </source>
</evidence>
<dbReference type="SUPFAM" id="SSF57492">
    <property type="entry name" value="Trefoil"/>
    <property type="match status" value="1"/>
</dbReference>
<feature type="signal peptide" evidence="10">
    <location>
        <begin position="1"/>
        <end position="29"/>
    </location>
</feature>
<feature type="chain" id="PRO_5035444874" description="Maltase" evidence="10">
    <location>
        <begin position="30"/>
        <end position="1203"/>
    </location>
</feature>
<evidence type="ECO:0000259" key="11">
    <source>
        <dbReference type="PROSITE" id="PS51448"/>
    </source>
</evidence>
<dbReference type="Gene3D" id="2.60.40.1180">
    <property type="entry name" value="Golgi alpha-mannosidase II"/>
    <property type="match status" value="2"/>
</dbReference>
<dbReference type="InterPro" id="IPR017853">
    <property type="entry name" value="GH"/>
</dbReference>
<keyword evidence="9" id="KW-0812">Transmembrane</keyword>
<dbReference type="AlphaFoldDB" id="A0A8K1CKP0"/>
<dbReference type="SUPFAM" id="SSF51445">
    <property type="entry name" value="(Trans)glycosidases"/>
    <property type="match status" value="1"/>
</dbReference>
<feature type="compositionally biased region" description="Acidic residues" evidence="8">
    <location>
        <begin position="1128"/>
        <end position="1138"/>
    </location>
</feature>
<accession>A0A8K1CKP0</accession>
<evidence type="ECO:0000256" key="2">
    <source>
        <dbReference type="ARBA" id="ARBA00007806"/>
    </source>
</evidence>
<dbReference type="InterPro" id="IPR044913">
    <property type="entry name" value="P_trefoil_dom_sf"/>
</dbReference>
<dbReference type="Pfam" id="PF21365">
    <property type="entry name" value="Glyco_hydro_31_3rd"/>
    <property type="match status" value="1"/>
</dbReference>
<evidence type="ECO:0000256" key="3">
    <source>
        <dbReference type="ARBA" id="ARBA00023136"/>
    </source>
</evidence>
<feature type="compositionally biased region" description="Basic and acidic residues" evidence="8">
    <location>
        <begin position="1108"/>
        <end position="1127"/>
    </location>
</feature>
<dbReference type="PANTHER" id="PTHR22762">
    <property type="entry name" value="ALPHA-GLUCOSIDASE"/>
    <property type="match status" value="1"/>
</dbReference>
<proteinExistence type="inferred from homology"/>
<dbReference type="SUPFAM" id="SSF74650">
    <property type="entry name" value="Galactose mutarotase-like"/>
    <property type="match status" value="1"/>
</dbReference>
<feature type="region of interest" description="Disordered" evidence="8">
    <location>
        <begin position="1096"/>
        <end position="1165"/>
    </location>
</feature>
<keyword evidence="10" id="KW-0732">Signal</keyword>
<gene>
    <name evidence="12" type="ORF">Poli38472_009187</name>
</gene>
<keyword evidence="13" id="KW-1185">Reference proteome</keyword>
<feature type="compositionally biased region" description="Low complexity" evidence="8">
    <location>
        <begin position="226"/>
        <end position="239"/>
    </location>
</feature>
<feature type="transmembrane region" description="Helical" evidence="9">
    <location>
        <begin position="1172"/>
        <end position="1193"/>
    </location>
</feature>
<keyword evidence="9" id="KW-1133">Transmembrane helix</keyword>
<comment type="caution">
    <text evidence="7">Lacks conserved residue(s) required for the propagation of feature annotation.</text>
</comment>
<comment type="subcellular location">
    <subcellularLocation>
        <location evidence="1">Membrane</location>
    </subcellularLocation>
</comment>
<dbReference type="InterPro" id="IPR025887">
    <property type="entry name" value="Glyco_hydro_31_N_dom"/>
</dbReference>
<evidence type="ECO:0000256" key="4">
    <source>
        <dbReference type="ARBA" id="ARBA00023157"/>
    </source>
</evidence>
<dbReference type="SUPFAM" id="SSF51011">
    <property type="entry name" value="Glycosyl hydrolase domain"/>
    <property type="match status" value="1"/>
</dbReference>